<reference evidence="2" key="1">
    <citation type="submission" date="2022-10" db="EMBL/GenBank/DDBJ databases">
        <title>Culturing micro-colonial fungi from biological soil crusts in the Mojave desert and describing Neophaeococcomyces mojavensis, and introducing the new genera and species Taxawa tesnikishii.</title>
        <authorList>
            <person name="Kurbessoian T."/>
            <person name="Stajich J.E."/>
        </authorList>
    </citation>
    <scope>NUCLEOTIDE SEQUENCE</scope>
    <source>
        <strain evidence="2">TK_1</strain>
    </source>
</reference>
<comment type="caution">
    <text evidence="2">The sequence shown here is derived from an EMBL/GenBank/DDBJ whole genome shotgun (WGS) entry which is preliminary data.</text>
</comment>
<sequence>MLKPVRLVYDGWGRGEHLFDYVPPGFSFSQFETALRQHRRSLENLEIAKKWYRQKPDDNIMEDFDHMEFMKTLKEFDELISVKFPRTIPHLHPVSSLLDILPPLVQIIDVGLGTQDLINESRLLATKDDPPCLPRLKVIR</sequence>
<name>A0ABQ9NVB4_9PEZI</name>
<dbReference type="EMBL" id="JAPDRL010000031">
    <property type="protein sequence ID" value="KAJ9665245.1"/>
    <property type="molecule type" value="Genomic_DNA"/>
</dbReference>
<evidence type="ECO:0000313" key="2">
    <source>
        <dbReference type="EMBL" id="KAJ9665245.1"/>
    </source>
</evidence>
<gene>
    <name evidence="2" type="ORF">H2201_004719</name>
</gene>
<keyword evidence="3" id="KW-1185">Reference proteome</keyword>
<accession>A0ABQ9NVB4</accession>
<feature type="coiled-coil region" evidence="1">
    <location>
        <begin position="28"/>
        <end position="55"/>
    </location>
</feature>
<keyword evidence="1" id="KW-0175">Coiled coil</keyword>
<dbReference type="Proteomes" id="UP001172684">
    <property type="component" value="Unassembled WGS sequence"/>
</dbReference>
<protein>
    <submittedName>
        <fullName evidence="2">Uncharacterized protein</fullName>
    </submittedName>
</protein>
<evidence type="ECO:0000256" key="1">
    <source>
        <dbReference type="SAM" id="Coils"/>
    </source>
</evidence>
<organism evidence="2 3">
    <name type="scientific">Coniosporium apollinis</name>
    <dbReference type="NCBI Taxonomy" id="61459"/>
    <lineage>
        <taxon>Eukaryota</taxon>
        <taxon>Fungi</taxon>
        <taxon>Dikarya</taxon>
        <taxon>Ascomycota</taxon>
        <taxon>Pezizomycotina</taxon>
        <taxon>Dothideomycetes</taxon>
        <taxon>Dothideomycetes incertae sedis</taxon>
        <taxon>Coniosporium</taxon>
    </lineage>
</organism>
<proteinExistence type="predicted"/>
<evidence type="ECO:0000313" key="3">
    <source>
        <dbReference type="Proteomes" id="UP001172684"/>
    </source>
</evidence>